<reference evidence="1" key="1">
    <citation type="submission" date="2016-02" db="EMBL/GenBank/DDBJ databases">
        <title>WGS assembly of Manihot esculenta.</title>
        <authorList>
            <person name="Bredeson J.V."/>
            <person name="Prochnik S.E."/>
            <person name="Lyons J.B."/>
            <person name="Schmutz J."/>
            <person name="Grimwood J."/>
            <person name="Vrebalov J."/>
            <person name="Bart R.S."/>
            <person name="Amuge T."/>
            <person name="Ferguson M.E."/>
            <person name="Green R."/>
            <person name="Putnam N."/>
            <person name="Stites J."/>
            <person name="Rounsley S."/>
            <person name="Rokhsar D.S."/>
        </authorList>
    </citation>
    <scope>NUCLEOTIDE SEQUENCE [LARGE SCALE GENOMIC DNA]</scope>
    <source>
        <tissue evidence="1">Leaf</tissue>
    </source>
</reference>
<dbReference type="EMBL" id="CM004400">
    <property type="protein sequence ID" value="OAY30111.1"/>
    <property type="molecule type" value="Genomic_DNA"/>
</dbReference>
<evidence type="ECO:0000313" key="1">
    <source>
        <dbReference type="EMBL" id="OAY30111.1"/>
    </source>
</evidence>
<proteinExistence type="predicted"/>
<dbReference type="AlphaFoldDB" id="A0A2C9UIK3"/>
<accession>A0A2C9UIK3</accession>
<organism evidence="1">
    <name type="scientific">Manihot esculenta</name>
    <name type="common">Cassava</name>
    <name type="synonym">Jatropha manihot</name>
    <dbReference type="NCBI Taxonomy" id="3983"/>
    <lineage>
        <taxon>Eukaryota</taxon>
        <taxon>Viridiplantae</taxon>
        <taxon>Streptophyta</taxon>
        <taxon>Embryophyta</taxon>
        <taxon>Tracheophyta</taxon>
        <taxon>Spermatophyta</taxon>
        <taxon>Magnoliopsida</taxon>
        <taxon>eudicotyledons</taxon>
        <taxon>Gunneridae</taxon>
        <taxon>Pentapetalae</taxon>
        <taxon>rosids</taxon>
        <taxon>fabids</taxon>
        <taxon>Malpighiales</taxon>
        <taxon>Euphorbiaceae</taxon>
        <taxon>Crotonoideae</taxon>
        <taxon>Manihoteae</taxon>
        <taxon>Manihot</taxon>
    </lineage>
</organism>
<protein>
    <submittedName>
        <fullName evidence="1">Uncharacterized protein</fullName>
    </submittedName>
</protein>
<name>A0A2C9UIK3_MANES</name>
<gene>
    <name evidence="1" type="ORF">MANES_14G004500</name>
</gene>
<sequence>MNNNTPFPSSQFSITPQIKSLPSSSFFVWCCLYEHSSRKWHLPKLIWPEQRRRIRDYHC</sequence>